<dbReference type="GeneID" id="36833731"/>
<name>A0A2U9IQU3_9CREN</name>
<proteinExistence type="predicted"/>
<dbReference type="KEGG" id="mhk:DFR87_00275"/>
<dbReference type="EMBL" id="CP029287">
    <property type="protein sequence ID" value="AWR98401.1"/>
    <property type="molecule type" value="Genomic_DNA"/>
</dbReference>
<dbReference type="Proteomes" id="UP000247586">
    <property type="component" value="Chromosome"/>
</dbReference>
<dbReference type="AlphaFoldDB" id="A0A2U9IQU3"/>
<dbReference type="STRING" id="1293036.GCA_001315825_02253"/>
<evidence type="ECO:0000313" key="2">
    <source>
        <dbReference type="Proteomes" id="UP000247586"/>
    </source>
</evidence>
<reference evidence="2" key="3">
    <citation type="submission" date="2020-03" db="EMBL/GenBank/DDBJ databases">
        <title>Sequencing and Assembly of Multiple Reported Metal-Biooxidizing Members of the Extremely Thermoacidophilic Archaeal Family Sulfolobaceae.</title>
        <authorList>
            <person name="Counts J.A."/>
            <person name="Kelly R.M."/>
        </authorList>
    </citation>
    <scope>NUCLEOTIDE SEQUENCE [LARGE SCALE GENOMIC DNA]</scope>
    <source>
        <strain evidence="2">HO1-1</strain>
    </source>
</reference>
<sequence>MTFVITGRKQVRRVRVKNDDNEILAISADIGNYIDDIKSFNAKVSGKKAMIITSDSEEEFKRITIYLAIASRLSLKGKVKRIAALELVKVMDRADLDYWYNKITNSYMKRRRISDTFRTISALKRLLKLG</sequence>
<accession>A0A2U9IQU3</accession>
<organism evidence="1 2">
    <name type="scientific">Metallosphaera hakonensis JCM 8857 = DSM 7519</name>
    <dbReference type="NCBI Taxonomy" id="1293036"/>
    <lineage>
        <taxon>Archaea</taxon>
        <taxon>Thermoproteota</taxon>
        <taxon>Thermoprotei</taxon>
        <taxon>Sulfolobales</taxon>
        <taxon>Sulfolobaceae</taxon>
        <taxon>Metallosphaera</taxon>
    </lineage>
</organism>
<reference evidence="1 2" key="1">
    <citation type="submission" date="2018-05" db="EMBL/GenBank/DDBJ databases">
        <title>Complete Genome Sequences of Extremely Thermoacidophilic, Metal-Mobilizing Type-Strain Members of the Archaeal Family Sulfolobaceae: Acidianus brierleyi DSM-1651T, Acidianus sulfidivorans DSM-18786T, Metallosphaera hakonensis DSM-7519T, and Metallosphaera prunae DSM-10039T.</title>
        <authorList>
            <person name="Counts J.A."/>
            <person name="Kelly R.M."/>
        </authorList>
    </citation>
    <scope>NUCLEOTIDE SEQUENCE [LARGE SCALE GENOMIC DNA]</scope>
    <source>
        <strain evidence="1 2">HO1-1</strain>
    </source>
</reference>
<reference evidence="2" key="2">
    <citation type="submission" date="2020-03" db="EMBL/GenBank/DDBJ databases">
        <title>Complete Genome Sequences of Extremely Thermoacidophilic, Metal-Mobilizing Type-Strain Members of the Archaeal Family Sulfolobaceae: Acidianus brierleyi DSM-1651T, Acidianus sulfidivorans DSM-18786T, Metallosphaera hakonensis DSM-7519T, and Metallosphaera prunae DSM-10039T.</title>
        <authorList>
            <person name="Counts J.A."/>
            <person name="Kelly R.M."/>
        </authorList>
    </citation>
    <scope>NUCLEOTIDE SEQUENCE [LARGE SCALE GENOMIC DNA]</scope>
    <source>
        <strain evidence="2">HO1-1</strain>
    </source>
</reference>
<keyword evidence="2" id="KW-1185">Reference proteome</keyword>
<protein>
    <submittedName>
        <fullName evidence="1">Uncharacterized protein</fullName>
    </submittedName>
</protein>
<evidence type="ECO:0000313" key="1">
    <source>
        <dbReference type="EMBL" id="AWR98401.1"/>
    </source>
</evidence>
<dbReference type="RefSeq" id="WP_054837016.1">
    <property type="nucleotide sequence ID" value="NZ_BBBA01000019.1"/>
</dbReference>
<gene>
    <name evidence="1" type="ORF">DFR87_00275</name>
</gene>